<evidence type="ECO:0000313" key="1">
    <source>
        <dbReference type="EMBL" id="KAK8765427.1"/>
    </source>
</evidence>
<comment type="caution">
    <text evidence="1">The sequence shown here is derived from an EMBL/GenBank/DDBJ whole genome shotgun (WGS) entry which is preliminary data.</text>
</comment>
<accession>A0AAQ4DSI7</accession>
<dbReference type="AlphaFoldDB" id="A0AAQ4DSI7"/>
<dbReference type="Proteomes" id="UP001321473">
    <property type="component" value="Unassembled WGS sequence"/>
</dbReference>
<gene>
    <name evidence="1" type="ORF">V5799_031964</name>
</gene>
<reference evidence="1 2" key="1">
    <citation type="journal article" date="2023" name="Arcadia Sci">
        <title>De novo assembly of a long-read Amblyomma americanum tick genome.</title>
        <authorList>
            <person name="Chou S."/>
            <person name="Poskanzer K.E."/>
            <person name="Rollins M."/>
            <person name="Thuy-Boun P.S."/>
        </authorList>
    </citation>
    <scope>NUCLEOTIDE SEQUENCE [LARGE SCALE GENOMIC DNA]</scope>
    <source>
        <strain evidence="1">F_SG_1</strain>
        <tissue evidence="1">Salivary glands</tissue>
    </source>
</reference>
<sequence>MSTATQYYMPSRNVDLVDVCIRGLSRALRFGLAICSRTVEDEAAAYRACRSCCKVLCAQRLLHRARFIDVRHCSERHLREGVNVLKKPRTPDRRSELIVRILRGKFQPCMLRSFVSSAHEYCLSCLQRSVFAPVDDHSFRAPGGRRDAKAREHCRSWH</sequence>
<name>A0AAQ4DSI7_AMBAM</name>
<dbReference type="EMBL" id="JARKHS020027392">
    <property type="protein sequence ID" value="KAK8765427.1"/>
    <property type="molecule type" value="Genomic_DNA"/>
</dbReference>
<protein>
    <submittedName>
        <fullName evidence="1">Uncharacterized protein</fullName>
    </submittedName>
</protein>
<organism evidence="1 2">
    <name type="scientific">Amblyomma americanum</name>
    <name type="common">Lone star tick</name>
    <dbReference type="NCBI Taxonomy" id="6943"/>
    <lineage>
        <taxon>Eukaryota</taxon>
        <taxon>Metazoa</taxon>
        <taxon>Ecdysozoa</taxon>
        <taxon>Arthropoda</taxon>
        <taxon>Chelicerata</taxon>
        <taxon>Arachnida</taxon>
        <taxon>Acari</taxon>
        <taxon>Parasitiformes</taxon>
        <taxon>Ixodida</taxon>
        <taxon>Ixodoidea</taxon>
        <taxon>Ixodidae</taxon>
        <taxon>Amblyomminae</taxon>
        <taxon>Amblyomma</taxon>
    </lineage>
</organism>
<evidence type="ECO:0000313" key="2">
    <source>
        <dbReference type="Proteomes" id="UP001321473"/>
    </source>
</evidence>
<proteinExistence type="predicted"/>
<keyword evidence="2" id="KW-1185">Reference proteome</keyword>